<reference evidence="3 4" key="1">
    <citation type="submission" date="2024-09" db="EMBL/GenBank/DDBJ databases">
        <title>A chromosome-level genome assembly of Gray's grenadier anchovy, Coilia grayii.</title>
        <authorList>
            <person name="Fu Z."/>
        </authorList>
    </citation>
    <scope>NUCLEOTIDE SEQUENCE [LARGE SCALE GENOMIC DNA]</scope>
    <source>
        <strain evidence="3">G4</strain>
        <tissue evidence="3">Muscle</tissue>
    </source>
</reference>
<dbReference type="InterPro" id="IPR036179">
    <property type="entry name" value="Ig-like_dom_sf"/>
</dbReference>
<dbReference type="EMBL" id="JBHFQA010000008">
    <property type="protein sequence ID" value="KAL2094337.1"/>
    <property type="molecule type" value="Genomic_DNA"/>
</dbReference>
<evidence type="ECO:0000313" key="4">
    <source>
        <dbReference type="Proteomes" id="UP001591681"/>
    </source>
</evidence>
<proteinExistence type="predicted"/>
<dbReference type="Gene3D" id="2.60.40.10">
    <property type="entry name" value="Immunoglobulins"/>
    <property type="match status" value="1"/>
</dbReference>
<keyword evidence="4" id="KW-1185">Reference proteome</keyword>
<evidence type="ECO:0000259" key="2">
    <source>
        <dbReference type="PROSITE" id="PS50835"/>
    </source>
</evidence>
<dbReference type="AlphaFoldDB" id="A0ABD1K5E6"/>
<dbReference type="InterPro" id="IPR013783">
    <property type="entry name" value="Ig-like_fold"/>
</dbReference>
<gene>
    <name evidence="3" type="ORF">ACEWY4_009056</name>
</gene>
<dbReference type="PROSITE" id="PS50835">
    <property type="entry name" value="IG_LIKE"/>
    <property type="match status" value="1"/>
</dbReference>
<accession>A0ABD1K5E6</accession>
<dbReference type="InterPro" id="IPR007110">
    <property type="entry name" value="Ig-like_dom"/>
</dbReference>
<dbReference type="Pfam" id="PF13927">
    <property type="entry name" value="Ig_3"/>
    <property type="match status" value="1"/>
</dbReference>
<organism evidence="3 4">
    <name type="scientific">Coilia grayii</name>
    <name type="common">Gray's grenadier anchovy</name>
    <dbReference type="NCBI Taxonomy" id="363190"/>
    <lineage>
        <taxon>Eukaryota</taxon>
        <taxon>Metazoa</taxon>
        <taxon>Chordata</taxon>
        <taxon>Craniata</taxon>
        <taxon>Vertebrata</taxon>
        <taxon>Euteleostomi</taxon>
        <taxon>Actinopterygii</taxon>
        <taxon>Neopterygii</taxon>
        <taxon>Teleostei</taxon>
        <taxon>Clupei</taxon>
        <taxon>Clupeiformes</taxon>
        <taxon>Clupeoidei</taxon>
        <taxon>Engraulidae</taxon>
        <taxon>Coilinae</taxon>
        <taxon>Coilia</taxon>
    </lineage>
</organism>
<evidence type="ECO:0000256" key="1">
    <source>
        <dbReference type="SAM" id="MobiDB-lite"/>
    </source>
</evidence>
<comment type="caution">
    <text evidence="3">The sequence shown here is derived from an EMBL/GenBank/DDBJ whole genome shotgun (WGS) entry which is preliminary data.</text>
</comment>
<name>A0ABD1K5E6_9TELE</name>
<evidence type="ECO:0000313" key="3">
    <source>
        <dbReference type="EMBL" id="KAL2094337.1"/>
    </source>
</evidence>
<feature type="region of interest" description="Disordered" evidence="1">
    <location>
        <begin position="126"/>
        <end position="147"/>
    </location>
</feature>
<sequence>MLCNNILSSVLILVPPKITSLSKDVVVNEGSNVSLVCAASGKPDPTVSWKVITPAVSCDKDTHVLSSCIVLYCITHRGSPHLLPPSVLYASGTVARQEKVYSAESPGKSGEDIRWHMVASSSFAQGPGEGQLRNYVSPPPPSSLLSL</sequence>
<feature type="domain" description="Ig-like" evidence="2">
    <location>
        <begin position="16"/>
        <end position="49"/>
    </location>
</feature>
<protein>
    <recommendedName>
        <fullName evidence="2">Ig-like domain-containing protein</fullName>
    </recommendedName>
</protein>
<feature type="compositionally biased region" description="Pro residues" evidence="1">
    <location>
        <begin position="137"/>
        <end position="147"/>
    </location>
</feature>
<dbReference type="Proteomes" id="UP001591681">
    <property type="component" value="Unassembled WGS sequence"/>
</dbReference>
<dbReference type="SUPFAM" id="SSF48726">
    <property type="entry name" value="Immunoglobulin"/>
    <property type="match status" value="1"/>
</dbReference>